<reference evidence="3 4" key="1">
    <citation type="submission" date="2015-12" db="EMBL/GenBank/DDBJ databases">
        <title>Genome sequence of the marine Rhodobacteraceae strain O3.65, Candidatus Tritonibacter horizontis.</title>
        <authorList>
            <person name="Poehlein A."/>
            <person name="Giebel H.A."/>
            <person name="Voget S."/>
            <person name="Brinkhoff T."/>
        </authorList>
    </citation>
    <scope>NUCLEOTIDE SEQUENCE [LARGE SCALE GENOMIC DNA]</scope>
    <source>
        <strain evidence="3 4">O3.65</strain>
    </source>
</reference>
<dbReference type="InterPro" id="IPR007037">
    <property type="entry name" value="SIP_rossman_dom"/>
</dbReference>
<dbReference type="InterPro" id="IPR013113">
    <property type="entry name" value="SIP_FAD-bd"/>
</dbReference>
<gene>
    <name evidence="3" type="primary">yqjH</name>
    <name evidence="3" type="ORF">TRIHO_36570</name>
</gene>
<dbReference type="OrthoDB" id="9814826at2"/>
<dbReference type="EMBL" id="LPUY01000095">
    <property type="protein sequence ID" value="KUP91494.1"/>
    <property type="molecule type" value="Genomic_DNA"/>
</dbReference>
<dbReference type="Gene3D" id="2.40.30.10">
    <property type="entry name" value="Translation factors"/>
    <property type="match status" value="1"/>
</dbReference>
<accession>A0A132BT47</accession>
<dbReference type="GO" id="GO:0052851">
    <property type="term" value="F:ferric-chelate reductase (NADPH) activity"/>
    <property type="evidence" value="ECO:0007669"/>
    <property type="project" value="UniProtKB-EC"/>
</dbReference>
<dbReference type="EC" id="1.16.1.9" evidence="3"/>
<evidence type="ECO:0000256" key="1">
    <source>
        <dbReference type="ARBA" id="ARBA00035644"/>
    </source>
</evidence>
<dbReference type="Pfam" id="PF04954">
    <property type="entry name" value="SIP"/>
    <property type="match status" value="1"/>
</dbReference>
<dbReference type="InterPro" id="IPR039374">
    <property type="entry name" value="SIP_fam"/>
</dbReference>
<dbReference type="CDD" id="cd06193">
    <property type="entry name" value="siderophore_interacting"/>
    <property type="match status" value="1"/>
</dbReference>
<proteinExistence type="inferred from homology"/>
<comment type="similarity">
    <text evidence="1">Belongs to the SIP oxidoreductase family.</text>
</comment>
<dbReference type="Gene3D" id="3.40.50.80">
    <property type="entry name" value="Nucleotide-binding domain of ferredoxin-NADP reductase (FNR) module"/>
    <property type="match status" value="1"/>
</dbReference>
<comment type="caution">
    <text evidence="3">The sequence shown here is derived from an EMBL/GenBank/DDBJ whole genome shotgun (WGS) entry which is preliminary data.</text>
</comment>
<dbReference type="InterPro" id="IPR017927">
    <property type="entry name" value="FAD-bd_FR_type"/>
</dbReference>
<keyword evidence="4" id="KW-1185">Reference proteome</keyword>
<dbReference type="RefSeq" id="WP_068247076.1">
    <property type="nucleotide sequence ID" value="NZ_LPUY01000095.1"/>
</dbReference>
<dbReference type="PROSITE" id="PS51384">
    <property type="entry name" value="FAD_FR"/>
    <property type="match status" value="1"/>
</dbReference>
<dbReference type="InterPro" id="IPR017938">
    <property type="entry name" value="Riboflavin_synthase-like_b-brl"/>
</dbReference>
<feature type="domain" description="FAD-binding FR-type" evidence="2">
    <location>
        <begin position="112"/>
        <end position="235"/>
    </location>
</feature>
<name>A0A132BT47_9RHOB</name>
<dbReference type="AlphaFoldDB" id="A0A132BT47"/>
<keyword evidence="3" id="KW-0560">Oxidoreductase</keyword>
<protein>
    <submittedName>
        <fullName evidence="3">NADPH-dependent ferric-chelate reductase</fullName>
        <ecNumber evidence="3">1.16.1.9</ecNumber>
    </submittedName>
</protein>
<dbReference type="PANTHER" id="PTHR30157">
    <property type="entry name" value="FERRIC REDUCTASE, NADPH-DEPENDENT"/>
    <property type="match status" value="1"/>
</dbReference>
<dbReference type="SUPFAM" id="SSF63380">
    <property type="entry name" value="Riboflavin synthase domain-like"/>
    <property type="match status" value="1"/>
</dbReference>
<evidence type="ECO:0000259" key="2">
    <source>
        <dbReference type="PROSITE" id="PS51384"/>
    </source>
</evidence>
<dbReference type="InterPro" id="IPR039261">
    <property type="entry name" value="FNR_nucleotide-bd"/>
</dbReference>
<dbReference type="PATRIC" id="fig|1768241.3.peg.3815"/>
<sequence>MSLQDQFTFEAQTPLPGLPFATVQAEILARAAQFDLPVVTNTDQETQIATDYGNYSFLLRDGVAHVQVGSSRADWLYVLKESLSDTIAELAPEVGAAMAWSDAQEQAGRRPPNFQFITIREVTQIAGGFLRVVADAEDLSQFTPDAIHFRLAMPDADLSTPQWPYLSDTGLTVWPKGEALLHRPVYTVRDMDAATGRLVFDIFEHDGGRTTEWARRAQPGSQIGLTGPGGGGIPQTTAIRIYADETGFPAVARILADLPAQARGQVVLEHTHPSSTGYPLPEHPGFSVTHRTADPDQNLGALAITDLDDTPGPDLDQMIWLAAEKAAAQTLRAHLKAAGVDSKKHYVAAYWTRPAAGGLES</sequence>
<dbReference type="Proteomes" id="UP000068382">
    <property type="component" value="Unassembled WGS sequence"/>
</dbReference>
<dbReference type="Pfam" id="PF08021">
    <property type="entry name" value="FAD_binding_9"/>
    <property type="match status" value="1"/>
</dbReference>
<dbReference type="PANTHER" id="PTHR30157:SF0">
    <property type="entry name" value="NADPH-DEPENDENT FERRIC-CHELATE REDUCTASE"/>
    <property type="match status" value="1"/>
</dbReference>
<organism evidence="3 4">
    <name type="scientific">Tritonibacter horizontis</name>
    <dbReference type="NCBI Taxonomy" id="1768241"/>
    <lineage>
        <taxon>Bacteria</taxon>
        <taxon>Pseudomonadati</taxon>
        <taxon>Pseudomonadota</taxon>
        <taxon>Alphaproteobacteria</taxon>
        <taxon>Rhodobacterales</taxon>
        <taxon>Paracoccaceae</taxon>
        <taxon>Tritonibacter</taxon>
    </lineage>
</organism>
<evidence type="ECO:0000313" key="4">
    <source>
        <dbReference type="Proteomes" id="UP000068382"/>
    </source>
</evidence>
<evidence type="ECO:0000313" key="3">
    <source>
        <dbReference type="EMBL" id="KUP91494.1"/>
    </source>
</evidence>